<accession>A0ABQ1M387</accession>
<dbReference type="SUPFAM" id="SSF51735">
    <property type="entry name" value="NAD(P)-binding Rossmann-fold domains"/>
    <property type="match status" value="1"/>
</dbReference>
<gene>
    <name evidence="4" type="ORF">GCM10011506_19630</name>
</gene>
<proteinExistence type="predicted"/>
<feature type="domain" description="Gfo/Idh/MocA-like oxidoreductase N-terminal" evidence="2">
    <location>
        <begin position="18"/>
        <end position="133"/>
    </location>
</feature>
<evidence type="ECO:0000259" key="2">
    <source>
        <dbReference type="Pfam" id="PF01408"/>
    </source>
</evidence>
<keyword evidence="5" id="KW-1185">Reference proteome</keyword>
<dbReference type="Proteomes" id="UP000636010">
    <property type="component" value="Unassembled WGS sequence"/>
</dbReference>
<reference evidence="5" key="1">
    <citation type="journal article" date="2019" name="Int. J. Syst. Evol. Microbiol.">
        <title>The Global Catalogue of Microorganisms (GCM) 10K type strain sequencing project: providing services to taxonomists for standard genome sequencing and annotation.</title>
        <authorList>
            <consortium name="The Broad Institute Genomics Platform"/>
            <consortium name="The Broad Institute Genome Sequencing Center for Infectious Disease"/>
            <person name="Wu L."/>
            <person name="Ma J."/>
        </authorList>
    </citation>
    <scope>NUCLEOTIDE SEQUENCE [LARGE SCALE GENOMIC DNA]</scope>
    <source>
        <strain evidence="5">CGMCC 1.10832</strain>
    </source>
</reference>
<dbReference type="SUPFAM" id="SSF55347">
    <property type="entry name" value="Glyceraldehyde-3-phosphate dehydrogenase-like, C-terminal domain"/>
    <property type="match status" value="1"/>
</dbReference>
<dbReference type="InterPro" id="IPR000683">
    <property type="entry name" value="Gfo/Idh/MocA-like_OxRdtase_N"/>
</dbReference>
<comment type="caution">
    <text evidence="4">The sequence shown here is derived from an EMBL/GenBank/DDBJ whole genome shotgun (WGS) entry which is preliminary data.</text>
</comment>
<dbReference type="PANTHER" id="PTHR43818:SF11">
    <property type="entry name" value="BCDNA.GH03377"/>
    <property type="match status" value="1"/>
</dbReference>
<dbReference type="EMBL" id="BMEC01000005">
    <property type="protein sequence ID" value="GGC34219.1"/>
    <property type="molecule type" value="Genomic_DNA"/>
</dbReference>
<organism evidence="4 5">
    <name type="scientific">Marivirga lumbricoides</name>
    <dbReference type="NCBI Taxonomy" id="1046115"/>
    <lineage>
        <taxon>Bacteria</taxon>
        <taxon>Pseudomonadati</taxon>
        <taxon>Bacteroidota</taxon>
        <taxon>Cytophagia</taxon>
        <taxon>Cytophagales</taxon>
        <taxon>Marivirgaceae</taxon>
        <taxon>Marivirga</taxon>
    </lineage>
</organism>
<dbReference type="RefSeq" id="WP_188462838.1">
    <property type="nucleotide sequence ID" value="NZ_BAABHU010000005.1"/>
</dbReference>
<name>A0ABQ1M387_9BACT</name>
<dbReference type="Gene3D" id="3.30.360.10">
    <property type="entry name" value="Dihydrodipicolinate Reductase, domain 2"/>
    <property type="match status" value="1"/>
</dbReference>
<dbReference type="Gene3D" id="3.40.50.720">
    <property type="entry name" value="NAD(P)-binding Rossmann-like Domain"/>
    <property type="match status" value="1"/>
</dbReference>
<evidence type="ECO:0000313" key="4">
    <source>
        <dbReference type="EMBL" id="GGC34219.1"/>
    </source>
</evidence>
<keyword evidence="1" id="KW-0560">Oxidoreductase</keyword>
<dbReference type="Pfam" id="PF22725">
    <property type="entry name" value="GFO_IDH_MocA_C3"/>
    <property type="match status" value="1"/>
</dbReference>
<dbReference type="Pfam" id="PF01408">
    <property type="entry name" value="GFO_IDH_MocA"/>
    <property type="match status" value="1"/>
</dbReference>
<evidence type="ECO:0000313" key="5">
    <source>
        <dbReference type="Proteomes" id="UP000636010"/>
    </source>
</evidence>
<feature type="domain" description="GFO/IDH/MocA-like oxidoreductase" evidence="3">
    <location>
        <begin position="143"/>
        <end position="271"/>
    </location>
</feature>
<dbReference type="InterPro" id="IPR050463">
    <property type="entry name" value="Gfo/Idh/MocA_oxidrdct_glycsds"/>
</dbReference>
<dbReference type="InterPro" id="IPR055170">
    <property type="entry name" value="GFO_IDH_MocA-like_dom"/>
</dbReference>
<evidence type="ECO:0000256" key="1">
    <source>
        <dbReference type="ARBA" id="ARBA00023002"/>
    </source>
</evidence>
<evidence type="ECO:0000259" key="3">
    <source>
        <dbReference type="Pfam" id="PF22725"/>
    </source>
</evidence>
<dbReference type="PANTHER" id="PTHR43818">
    <property type="entry name" value="BCDNA.GH03377"/>
    <property type="match status" value="1"/>
</dbReference>
<sequence>MNNLISTRNRVVNKKLSLGFMGIGWIGRNRMKVLLEDGHSEASVIFEPFQQNADEALKLAPKAQLLQNSVDFYEHPEVNGVVIATPSALHASQSINALLAGKAVFCQKPLGCTAKEVRQVINASKQVDKYLAVDLSYRFTEAFQAVFNTIQRGEIGEVYAVNLVFHNAYGPDKDWFYDIRQSGGGCVMDLGVHMIDMALNCLGFPYVEQVRSHLYSKGKKLVPGAEEVEDLAKVSMITAKNTAIDLDCSWHVSEGRDAVMEATFYGSEGRVAFKNIDGSFSDFKAEKYNGTQTEQIAGATDEWSGRAGLEWAQKVLDGQGFDPGSANEYLQLAEIIDRVYGRQT</sequence>
<dbReference type="InterPro" id="IPR036291">
    <property type="entry name" value="NAD(P)-bd_dom_sf"/>
</dbReference>
<protein>
    <submittedName>
        <fullName evidence="4">Oxidoreductase</fullName>
    </submittedName>
</protein>